<accession>A0A1I4TXQ6</accession>
<organism evidence="2 3">
    <name type="scientific">Nitrosomonas nitrosa</name>
    <dbReference type="NCBI Taxonomy" id="52442"/>
    <lineage>
        <taxon>Bacteria</taxon>
        <taxon>Pseudomonadati</taxon>
        <taxon>Pseudomonadota</taxon>
        <taxon>Betaproteobacteria</taxon>
        <taxon>Nitrosomonadales</taxon>
        <taxon>Nitrosomonadaceae</taxon>
        <taxon>Nitrosomonas</taxon>
    </lineage>
</organism>
<dbReference type="GO" id="GO:0005840">
    <property type="term" value="C:ribosome"/>
    <property type="evidence" value="ECO:0007669"/>
    <property type="project" value="UniProtKB-KW"/>
</dbReference>
<sequence>MQIQINTDRNVQDSDTFSSHVKSIVEEALSRFSEHITRIEVHLSDENSDKAGIDDKRCVMEARLKGRQPIAVTDQAINLDQAIRGATEKLTRMIENILGRLDSR</sequence>
<dbReference type="EMBL" id="FOUF01000036">
    <property type="protein sequence ID" value="SFM81588.1"/>
    <property type="molecule type" value="Genomic_DNA"/>
</dbReference>
<dbReference type="Proteomes" id="UP000601736">
    <property type="component" value="Unassembled WGS sequence"/>
</dbReference>
<reference evidence="2 3" key="1">
    <citation type="submission" date="2016-10" db="EMBL/GenBank/DDBJ databases">
        <authorList>
            <person name="de Groot N.N."/>
        </authorList>
    </citation>
    <scope>NUCLEOTIDE SEQUENCE [LARGE SCALE GENOMIC DNA]</scope>
    <source>
        <strain evidence="2 3">Nm146</strain>
    </source>
</reference>
<name>A0A1I4TXQ6_9PROT</name>
<gene>
    <name evidence="1" type="ORF">NMYAN_120069</name>
    <name evidence="2" type="ORF">SAMN05421880_1366</name>
</gene>
<protein>
    <submittedName>
        <fullName evidence="1">Ribosomal subunit interface protein</fullName>
    </submittedName>
    <submittedName>
        <fullName evidence="2">Sigma 54 modulation protein / S30EA ribosomal protein</fullName>
    </submittedName>
</protein>
<keyword evidence="3" id="KW-1185">Reference proteome</keyword>
<dbReference type="STRING" id="52442.SAMN05421880_1366"/>
<evidence type="ECO:0000313" key="2">
    <source>
        <dbReference type="EMBL" id="SFM81588.1"/>
    </source>
</evidence>
<keyword evidence="2" id="KW-0687">Ribonucleoprotein</keyword>
<dbReference type="InterPro" id="IPR036567">
    <property type="entry name" value="RHF-like"/>
</dbReference>
<dbReference type="InterPro" id="IPR003489">
    <property type="entry name" value="RHF/RaiA"/>
</dbReference>
<proteinExistence type="predicted"/>
<reference evidence="1" key="2">
    <citation type="submission" date="2021-02" db="EMBL/GenBank/DDBJ databases">
        <authorList>
            <person name="Han P."/>
        </authorList>
    </citation>
    <scope>NUCLEOTIDE SEQUENCE</scope>
    <source>
        <strain evidence="1">Nitrosomonas nitrosa 18-3D</strain>
    </source>
</reference>
<dbReference type="Pfam" id="PF02482">
    <property type="entry name" value="Ribosomal_S30AE"/>
    <property type="match status" value="1"/>
</dbReference>
<dbReference type="EMBL" id="CAJNAP010000004">
    <property type="protein sequence ID" value="CAE6492960.1"/>
    <property type="molecule type" value="Genomic_DNA"/>
</dbReference>
<evidence type="ECO:0000313" key="1">
    <source>
        <dbReference type="EMBL" id="CAE6492960.1"/>
    </source>
</evidence>
<evidence type="ECO:0000313" key="3">
    <source>
        <dbReference type="Proteomes" id="UP000199561"/>
    </source>
</evidence>
<dbReference type="RefSeq" id="WP_090671940.1">
    <property type="nucleotide sequence ID" value="NZ_CAJNAP010000004.1"/>
</dbReference>
<keyword evidence="2" id="KW-0689">Ribosomal protein</keyword>
<dbReference type="OrthoDB" id="121633at2"/>
<dbReference type="Proteomes" id="UP000199561">
    <property type="component" value="Unassembled WGS sequence"/>
</dbReference>
<dbReference type="Gene3D" id="3.30.160.100">
    <property type="entry name" value="Ribosome hibernation promotion factor-like"/>
    <property type="match status" value="1"/>
</dbReference>
<dbReference type="SUPFAM" id="SSF69754">
    <property type="entry name" value="Ribosome binding protein Y (YfiA homologue)"/>
    <property type="match status" value="1"/>
</dbReference>
<dbReference type="AlphaFoldDB" id="A0A1I4TXQ6"/>